<evidence type="ECO:0000313" key="1">
    <source>
        <dbReference type="EMBL" id="KFN42273.1"/>
    </source>
</evidence>
<organism evidence="1 2">
    <name type="scientific">Arenimonas oryziterrae DSM 21050 = YC6267</name>
    <dbReference type="NCBI Taxonomy" id="1121015"/>
    <lineage>
        <taxon>Bacteria</taxon>
        <taxon>Pseudomonadati</taxon>
        <taxon>Pseudomonadota</taxon>
        <taxon>Gammaproteobacteria</taxon>
        <taxon>Lysobacterales</taxon>
        <taxon>Lysobacteraceae</taxon>
        <taxon>Arenimonas</taxon>
    </lineage>
</organism>
<gene>
    <name evidence="1" type="ORF">N789_14410</name>
</gene>
<protein>
    <submittedName>
        <fullName evidence="1">Uncharacterized protein</fullName>
    </submittedName>
</protein>
<comment type="caution">
    <text evidence="1">The sequence shown here is derived from an EMBL/GenBank/DDBJ whole genome shotgun (WGS) entry which is preliminary data.</text>
</comment>
<dbReference type="Proteomes" id="UP000029385">
    <property type="component" value="Unassembled WGS sequence"/>
</dbReference>
<evidence type="ECO:0000313" key="2">
    <source>
        <dbReference type="Proteomes" id="UP000029385"/>
    </source>
</evidence>
<dbReference type="RefSeq" id="WP_022969326.1">
    <property type="nucleotide sequence ID" value="NZ_ATVD01000003.1"/>
</dbReference>
<name>A0A091AQ21_9GAMM</name>
<dbReference type="EMBL" id="AVCI01000013">
    <property type="protein sequence ID" value="KFN42273.1"/>
    <property type="molecule type" value="Genomic_DNA"/>
</dbReference>
<dbReference type="AlphaFoldDB" id="A0A091AQ21"/>
<proteinExistence type="predicted"/>
<dbReference type="OrthoDB" id="5985451at2"/>
<keyword evidence="2" id="KW-1185">Reference proteome</keyword>
<dbReference type="PATRIC" id="fig|1121015.4.peg.2346"/>
<reference evidence="1 2" key="1">
    <citation type="submission" date="2013-09" db="EMBL/GenBank/DDBJ databases">
        <title>Genome sequencing of Arenimonas oryziterrae.</title>
        <authorList>
            <person name="Chen F."/>
            <person name="Wang G."/>
        </authorList>
    </citation>
    <scope>NUCLEOTIDE SEQUENCE [LARGE SCALE GENOMIC DNA]</scope>
    <source>
        <strain evidence="1 2">YC6267</strain>
    </source>
</reference>
<dbReference type="STRING" id="1121015.GCA_000420545_01704"/>
<sequence length="114" mass="12647">MATRFYLRLPNPAQARGSDPDLAFHSDGAEGFAEELQAALRTPVLFERWRRKQDDPDAIDDAFAATDPVAIVRGEQHDLSIDLIVTTSLPGDVFKQRLRWLAGGGWQLRDVSAA</sequence>
<dbReference type="eggNOG" id="ENOG5030MZ2">
    <property type="taxonomic scope" value="Bacteria"/>
</dbReference>
<accession>A0A091AQ21</accession>